<keyword evidence="1" id="KW-0106">Calcium</keyword>
<reference evidence="3 4" key="1">
    <citation type="submission" date="2014-04" db="EMBL/GenBank/DDBJ databases">
        <authorList>
            <consortium name="International Citrus Genome Consortium"/>
            <person name="Gmitter F."/>
            <person name="Chen C."/>
            <person name="Farmerie W."/>
            <person name="Harkins T."/>
            <person name="Desany B."/>
            <person name="Mohiuddin M."/>
            <person name="Kodira C."/>
            <person name="Borodovsky M."/>
            <person name="Lomsadze A."/>
            <person name="Burns P."/>
            <person name="Jenkins J."/>
            <person name="Prochnik S."/>
            <person name="Shu S."/>
            <person name="Chapman J."/>
            <person name="Pitluck S."/>
            <person name="Schmutz J."/>
            <person name="Rokhsar D."/>
        </authorList>
    </citation>
    <scope>NUCLEOTIDE SEQUENCE</scope>
</reference>
<dbReference type="SUPFAM" id="SSF47473">
    <property type="entry name" value="EF-hand"/>
    <property type="match status" value="1"/>
</dbReference>
<dbReference type="STRING" id="2711.A0A067H9E9"/>
<dbReference type="EMBL" id="KK784874">
    <property type="protein sequence ID" value="KDO84206.1"/>
    <property type="molecule type" value="Genomic_DNA"/>
</dbReference>
<evidence type="ECO:0000259" key="2">
    <source>
        <dbReference type="PROSITE" id="PS50222"/>
    </source>
</evidence>
<dbReference type="PROSITE" id="PS00018">
    <property type="entry name" value="EF_HAND_1"/>
    <property type="match status" value="2"/>
</dbReference>
<dbReference type="Pfam" id="PF13202">
    <property type="entry name" value="EF-hand_5"/>
    <property type="match status" value="1"/>
</dbReference>
<dbReference type="SMR" id="A0A067H9E9"/>
<dbReference type="Proteomes" id="UP000027120">
    <property type="component" value="Unassembled WGS sequence"/>
</dbReference>
<sequence>MRNNNKARGRNVVTPRRASIPYTKEQLKGMFWRCDKNGDGRLSRQELEDAFSYLGAYIPGWRAKRALRYADDNGDGFLADKEIDELVKYAAQFGYTLS</sequence>
<dbReference type="Gene3D" id="1.10.238.10">
    <property type="entry name" value="EF-hand"/>
    <property type="match status" value="1"/>
</dbReference>
<dbReference type="CDD" id="cd00051">
    <property type="entry name" value="EFh"/>
    <property type="match status" value="1"/>
</dbReference>
<protein>
    <recommendedName>
        <fullName evidence="2">EF-hand domain-containing protein</fullName>
    </recommendedName>
</protein>
<name>A0A067H9E9_CITSI</name>
<accession>A0A067H9E9</accession>
<dbReference type="GO" id="GO:0005509">
    <property type="term" value="F:calcium ion binding"/>
    <property type="evidence" value="ECO:0007669"/>
    <property type="project" value="InterPro"/>
</dbReference>
<evidence type="ECO:0000313" key="4">
    <source>
        <dbReference type="Proteomes" id="UP000027120"/>
    </source>
</evidence>
<evidence type="ECO:0000313" key="3">
    <source>
        <dbReference type="EMBL" id="KDO84206.1"/>
    </source>
</evidence>
<dbReference type="InterPro" id="IPR002048">
    <property type="entry name" value="EF_hand_dom"/>
</dbReference>
<evidence type="ECO:0000256" key="1">
    <source>
        <dbReference type="ARBA" id="ARBA00022837"/>
    </source>
</evidence>
<proteinExistence type="predicted"/>
<feature type="domain" description="EF-hand" evidence="2">
    <location>
        <begin position="22"/>
        <end position="57"/>
    </location>
</feature>
<organism evidence="3 4">
    <name type="scientific">Citrus sinensis</name>
    <name type="common">Sweet orange</name>
    <name type="synonym">Citrus aurantium var. sinensis</name>
    <dbReference type="NCBI Taxonomy" id="2711"/>
    <lineage>
        <taxon>Eukaryota</taxon>
        <taxon>Viridiplantae</taxon>
        <taxon>Streptophyta</taxon>
        <taxon>Embryophyta</taxon>
        <taxon>Tracheophyta</taxon>
        <taxon>Spermatophyta</taxon>
        <taxon>Magnoliopsida</taxon>
        <taxon>eudicotyledons</taxon>
        <taxon>Gunneridae</taxon>
        <taxon>Pentapetalae</taxon>
        <taxon>rosids</taxon>
        <taxon>malvids</taxon>
        <taxon>Sapindales</taxon>
        <taxon>Rutaceae</taxon>
        <taxon>Aurantioideae</taxon>
        <taxon>Citrus</taxon>
    </lineage>
</organism>
<keyword evidence="4" id="KW-1185">Reference proteome</keyword>
<dbReference type="InterPro" id="IPR018247">
    <property type="entry name" value="EF_Hand_1_Ca_BS"/>
</dbReference>
<gene>
    <name evidence="3" type="ORF">CISIN_1g043768mg</name>
</gene>
<dbReference type="InterPro" id="IPR011992">
    <property type="entry name" value="EF-hand-dom_pair"/>
</dbReference>
<dbReference type="PROSITE" id="PS50222">
    <property type="entry name" value="EF_HAND_2"/>
    <property type="match status" value="1"/>
</dbReference>
<dbReference type="AlphaFoldDB" id="A0A067H9E9"/>